<keyword evidence="2" id="KW-1185">Reference proteome</keyword>
<evidence type="ECO:0000313" key="1">
    <source>
        <dbReference type="EMBL" id="PWL40007.1"/>
    </source>
</evidence>
<organism evidence="1 2">
    <name type="scientific">Flagellimonas aquimarina</name>
    <dbReference type="NCBI Taxonomy" id="2201895"/>
    <lineage>
        <taxon>Bacteria</taxon>
        <taxon>Pseudomonadati</taxon>
        <taxon>Bacteroidota</taxon>
        <taxon>Flavobacteriia</taxon>
        <taxon>Flavobacteriales</taxon>
        <taxon>Flavobacteriaceae</taxon>
        <taxon>Flagellimonas</taxon>
    </lineage>
</organism>
<dbReference type="EMBL" id="QGEG01000001">
    <property type="protein sequence ID" value="PWL40007.1"/>
    <property type="molecule type" value="Genomic_DNA"/>
</dbReference>
<protein>
    <submittedName>
        <fullName evidence="1">Uncharacterized protein</fullName>
    </submittedName>
</protein>
<accession>A0A316L0H2</accession>
<dbReference type="Proteomes" id="UP000245762">
    <property type="component" value="Unassembled WGS sequence"/>
</dbReference>
<reference evidence="1 2" key="1">
    <citation type="submission" date="2018-05" db="EMBL/GenBank/DDBJ databases">
        <title>Complete genome sequence of Flagellimonas aquimarina ECD12 isolated from seaweed Ecklonia cava.</title>
        <authorList>
            <person name="Choi S."/>
            <person name="Seong C."/>
        </authorList>
    </citation>
    <scope>NUCLEOTIDE SEQUENCE [LARGE SCALE GENOMIC DNA]</scope>
    <source>
        <strain evidence="1 2">ECD12</strain>
    </source>
</reference>
<gene>
    <name evidence="1" type="ORF">DKG77_04050</name>
</gene>
<comment type="caution">
    <text evidence="1">The sequence shown here is derived from an EMBL/GenBank/DDBJ whole genome shotgun (WGS) entry which is preliminary data.</text>
</comment>
<name>A0A316L0H2_9FLAO</name>
<evidence type="ECO:0000313" key="2">
    <source>
        <dbReference type="Proteomes" id="UP000245762"/>
    </source>
</evidence>
<sequence length="108" mass="12234">MLIFICLISLGISPTQQTNQIKKIEGVFLGRVENGYSFCGKAALGMEEIVVFDEVLSVVLEKYQLHEDKYIGENFIISFIEGVLIWRDGKEETSTVVRLQKLMPGQHL</sequence>
<dbReference type="AlphaFoldDB" id="A0A316L0H2"/>
<proteinExistence type="predicted"/>